<dbReference type="GO" id="GO:0008270">
    <property type="term" value="F:zinc ion binding"/>
    <property type="evidence" value="ECO:0007669"/>
    <property type="project" value="UniProtKB-KW"/>
</dbReference>
<evidence type="ECO:0000256" key="13">
    <source>
        <dbReference type="SAM" id="MobiDB-lite"/>
    </source>
</evidence>
<feature type="domain" description="RING-type" evidence="15">
    <location>
        <begin position="143"/>
        <end position="185"/>
    </location>
</feature>
<evidence type="ECO:0000256" key="10">
    <source>
        <dbReference type="ARBA" id="ARBA00023136"/>
    </source>
</evidence>
<name>A0A8T1P3F3_CARIL</name>
<dbReference type="InterPro" id="IPR044602">
    <property type="entry name" value="ATL10/ATL72-79-like"/>
</dbReference>
<dbReference type="SMART" id="SM01197">
    <property type="entry name" value="FANCL_C"/>
    <property type="match status" value="1"/>
</dbReference>
<evidence type="ECO:0000256" key="12">
    <source>
        <dbReference type="PROSITE-ProRule" id="PRU00175"/>
    </source>
</evidence>
<dbReference type="PANTHER" id="PTHR46905:SF1">
    <property type="entry name" value="RING-TYPE E3 UBIQUITIN TRANSFERASE"/>
    <property type="match status" value="1"/>
</dbReference>
<feature type="region of interest" description="Disordered" evidence="13">
    <location>
        <begin position="89"/>
        <end position="118"/>
    </location>
</feature>
<evidence type="ECO:0000256" key="11">
    <source>
        <dbReference type="ARBA" id="ARBA00024209"/>
    </source>
</evidence>
<dbReference type="GO" id="GO:0016567">
    <property type="term" value="P:protein ubiquitination"/>
    <property type="evidence" value="ECO:0007669"/>
    <property type="project" value="InterPro"/>
</dbReference>
<organism evidence="16 17">
    <name type="scientific">Carya illinoinensis</name>
    <name type="common">Pecan</name>
    <dbReference type="NCBI Taxonomy" id="32201"/>
    <lineage>
        <taxon>Eukaryota</taxon>
        <taxon>Viridiplantae</taxon>
        <taxon>Streptophyta</taxon>
        <taxon>Embryophyta</taxon>
        <taxon>Tracheophyta</taxon>
        <taxon>Spermatophyta</taxon>
        <taxon>Magnoliopsida</taxon>
        <taxon>eudicotyledons</taxon>
        <taxon>Gunneridae</taxon>
        <taxon>Pentapetalae</taxon>
        <taxon>rosids</taxon>
        <taxon>fabids</taxon>
        <taxon>Fagales</taxon>
        <taxon>Juglandaceae</taxon>
        <taxon>Carya</taxon>
    </lineage>
</organism>
<dbReference type="PANTHER" id="PTHR46905">
    <property type="entry name" value="RING-H2 FINGER PROTEIN ATL78"/>
    <property type="match status" value="1"/>
</dbReference>
<dbReference type="PROSITE" id="PS50089">
    <property type="entry name" value="ZF_RING_2"/>
    <property type="match status" value="1"/>
</dbReference>
<dbReference type="EMBL" id="CM031819">
    <property type="protein sequence ID" value="KAG6636371.1"/>
    <property type="molecule type" value="Genomic_DNA"/>
</dbReference>
<gene>
    <name evidence="16" type="ORF">CIPAW_11G106400</name>
</gene>
<keyword evidence="8" id="KW-0862">Zinc</keyword>
<evidence type="ECO:0000313" key="16">
    <source>
        <dbReference type="EMBL" id="KAG6636371.1"/>
    </source>
</evidence>
<keyword evidence="10 14" id="KW-0472">Membrane</keyword>
<feature type="compositionally biased region" description="Basic and acidic residues" evidence="13">
    <location>
        <begin position="99"/>
        <end position="118"/>
    </location>
</feature>
<accession>A0A8T1P3F3</accession>
<dbReference type="Proteomes" id="UP000811609">
    <property type="component" value="Chromosome 11"/>
</dbReference>
<sequence length="211" mass="22432">MRPVPEPVAVVAAAAAPYVIHIPPPISSTTTTTSRCETHACRRQPHSNSSGDFEANVAIVLIVLLCALICALALNGAIRCFLRGGNDRHPPPNDSSSLPEREQQLRHQRKDAMEKGAADDPLVAAPTLVFSAGMKLAGTEAECAICLSEFVDGERIRVLGKCTHGFHAHCIEEWFSSQASCPTCRSSCLPASPSSQLPSTKNSQAPPLQLG</sequence>
<keyword evidence="17" id="KW-1185">Reference proteome</keyword>
<keyword evidence="12" id="KW-0863">Zinc-finger</keyword>
<protein>
    <recommendedName>
        <fullName evidence="3">RING-type E3 ubiquitin transferase</fullName>
        <ecNumber evidence="3">2.3.2.27</ecNumber>
    </recommendedName>
</protein>
<keyword evidence="5 14" id="KW-0812">Transmembrane</keyword>
<proteinExistence type="inferred from homology"/>
<evidence type="ECO:0000256" key="4">
    <source>
        <dbReference type="ARBA" id="ARBA00022679"/>
    </source>
</evidence>
<evidence type="ECO:0000256" key="5">
    <source>
        <dbReference type="ARBA" id="ARBA00022692"/>
    </source>
</evidence>
<keyword evidence="9 14" id="KW-1133">Transmembrane helix</keyword>
<dbReference type="Pfam" id="PF13639">
    <property type="entry name" value="zf-RING_2"/>
    <property type="match status" value="1"/>
</dbReference>
<comment type="similarity">
    <text evidence="11">Belongs to the RING-type zinc finger family. ATL subfamily.</text>
</comment>
<feature type="region of interest" description="Disordered" evidence="13">
    <location>
        <begin position="27"/>
        <end position="49"/>
    </location>
</feature>
<evidence type="ECO:0000256" key="14">
    <source>
        <dbReference type="SAM" id="Phobius"/>
    </source>
</evidence>
<evidence type="ECO:0000256" key="7">
    <source>
        <dbReference type="ARBA" id="ARBA00022786"/>
    </source>
</evidence>
<comment type="subcellular location">
    <subcellularLocation>
        <location evidence="2">Membrane</location>
        <topology evidence="2">Single-pass membrane protein</topology>
    </subcellularLocation>
</comment>
<feature type="transmembrane region" description="Helical" evidence="14">
    <location>
        <begin position="57"/>
        <end position="78"/>
    </location>
</feature>
<evidence type="ECO:0000256" key="1">
    <source>
        <dbReference type="ARBA" id="ARBA00000900"/>
    </source>
</evidence>
<evidence type="ECO:0000256" key="3">
    <source>
        <dbReference type="ARBA" id="ARBA00012483"/>
    </source>
</evidence>
<comment type="caution">
    <text evidence="16">The sequence shown here is derived from an EMBL/GenBank/DDBJ whole genome shotgun (WGS) entry which is preliminary data.</text>
</comment>
<dbReference type="GO" id="GO:0061630">
    <property type="term" value="F:ubiquitin protein ligase activity"/>
    <property type="evidence" value="ECO:0007669"/>
    <property type="project" value="UniProtKB-EC"/>
</dbReference>
<evidence type="ECO:0000256" key="2">
    <source>
        <dbReference type="ARBA" id="ARBA00004167"/>
    </source>
</evidence>
<comment type="catalytic activity">
    <reaction evidence="1">
        <text>S-ubiquitinyl-[E2 ubiquitin-conjugating enzyme]-L-cysteine + [acceptor protein]-L-lysine = [E2 ubiquitin-conjugating enzyme]-L-cysteine + N(6)-ubiquitinyl-[acceptor protein]-L-lysine.</text>
        <dbReference type="EC" id="2.3.2.27"/>
    </reaction>
</comment>
<evidence type="ECO:0000256" key="6">
    <source>
        <dbReference type="ARBA" id="ARBA00022723"/>
    </source>
</evidence>
<keyword evidence="6" id="KW-0479">Metal-binding</keyword>
<dbReference type="InterPro" id="IPR001841">
    <property type="entry name" value="Znf_RING"/>
</dbReference>
<dbReference type="GO" id="GO:0016020">
    <property type="term" value="C:membrane"/>
    <property type="evidence" value="ECO:0007669"/>
    <property type="project" value="UniProtKB-SubCell"/>
</dbReference>
<feature type="compositionally biased region" description="Polar residues" evidence="13">
    <location>
        <begin position="192"/>
        <end position="211"/>
    </location>
</feature>
<evidence type="ECO:0000259" key="15">
    <source>
        <dbReference type="PROSITE" id="PS50089"/>
    </source>
</evidence>
<evidence type="ECO:0000256" key="8">
    <source>
        <dbReference type="ARBA" id="ARBA00022833"/>
    </source>
</evidence>
<dbReference type="AlphaFoldDB" id="A0A8T1P3F3"/>
<evidence type="ECO:0000256" key="9">
    <source>
        <dbReference type="ARBA" id="ARBA00022989"/>
    </source>
</evidence>
<evidence type="ECO:0000313" key="17">
    <source>
        <dbReference type="Proteomes" id="UP000811609"/>
    </source>
</evidence>
<reference evidence="16" key="1">
    <citation type="submission" date="2020-12" db="EMBL/GenBank/DDBJ databases">
        <title>WGS assembly of Carya illinoinensis cv. Pawnee.</title>
        <authorList>
            <person name="Platts A."/>
            <person name="Shu S."/>
            <person name="Wright S."/>
            <person name="Barry K."/>
            <person name="Edger P."/>
            <person name="Pires J.C."/>
            <person name="Schmutz J."/>
        </authorList>
    </citation>
    <scope>NUCLEOTIDE SEQUENCE</scope>
    <source>
        <tissue evidence="16">Leaf</tissue>
    </source>
</reference>
<keyword evidence="7" id="KW-0833">Ubl conjugation pathway</keyword>
<keyword evidence="4" id="KW-0808">Transferase</keyword>
<dbReference type="EC" id="2.3.2.27" evidence="3"/>
<feature type="region of interest" description="Disordered" evidence="13">
    <location>
        <begin position="191"/>
        <end position="211"/>
    </location>
</feature>
<dbReference type="SMART" id="SM00184">
    <property type="entry name" value="RING"/>
    <property type="match status" value="1"/>
</dbReference>